<dbReference type="EMBL" id="CM035413">
    <property type="protein sequence ID" value="KAH7431326.1"/>
    <property type="molecule type" value="Genomic_DNA"/>
</dbReference>
<dbReference type="OrthoDB" id="1846188at2759"/>
<dbReference type="Proteomes" id="UP000825935">
    <property type="component" value="Chromosome 8"/>
</dbReference>
<dbReference type="Pfam" id="PF03140">
    <property type="entry name" value="DUF247"/>
    <property type="match status" value="1"/>
</dbReference>
<dbReference type="InterPro" id="IPR004158">
    <property type="entry name" value="DUF247_pln"/>
</dbReference>
<feature type="transmembrane region" description="Helical" evidence="1">
    <location>
        <begin position="488"/>
        <end position="515"/>
    </location>
</feature>
<keyword evidence="1" id="KW-0812">Transmembrane</keyword>
<keyword evidence="3" id="KW-1185">Reference proteome</keyword>
<protein>
    <submittedName>
        <fullName evidence="2">Uncharacterized protein</fullName>
    </submittedName>
</protein>
<comment type="caution">
    <text evidence="2">The sequence shown here is derived from an EMBL/GenBank/DDBJ whole genome shotgun (WGS) entry which is preliminary data.</text>
</comment>
<sequence length="518" mass="60342">MCLPSAHIHEYVYMMVPVERNDHFFQRVVSDSGDTLARWAYPYRRPSADWEQNPAVPANRNRSRSSGHLFNLPVDQQPQQTLMNAKQWMRHIAEEIDQAYRPVFVKRRTIFSVPRALFEVRPRAYCPRIVTIGPLCRKLEPSPMDSCKALCIREFMKRHDLQLDMLMDILVKNSEDLRNIYFNLPKYSTEALKLLLTLDTVFLHEYLFFMTKDYNPDDESCGYLFSFINNQITNSQLTRDLFLIGNQVPMVFLRRLAELPNEEFPIDIMKLCLEYLLWRSNPFCISHMNSSDQHEDIMNMIGEVSVLDCEHLLDCLYTACVQVPDGHFQRVFNRPSCRLPTASALTRVGIKFKARKGNTSVIKYRKKSLILELPRLVVFDETEDILRNLIAYELTSKEGCELCGYAVIMDSLIDTADDLAILEKVSVLENHLGSDERLLRMWNEMCINISESSFEKWEVMTEAILKHYKSHWRVMYNEFYSKFFSRPWLLLSTIAAALLLAMSALQTAYSVAAYYQGG</sequence>
<dbReference type="PANTHER" id="PTHR31170:SF25">
    <property type="entry name" value="BNAA09G04570D PROTEIN"/>
    <property type="match status" value="1"/>
</dbReference>
<gene>
    <name evidence="2" type="ORF">KP509_08G043000</name>
</gene>
<organism evidence="2 3">
    <name type="scientific">Ceratopteris richardii</name>
    <name type="common">Triangle waterfern</name>
    <dbReference type="NCBI Taxonomy" id="49495"/>
    <lineage>
        <taxon>Eukaryota</taxon>
        <taxon>Viridiplantae</taxon>
        <taxon>Streptophyta</taxon>
        <taxon>Embryophyta</taxon>
        <taxon>Tracheophyta</taxon>
        <taxon>Polypodiopsida</taxon>
        <taxon>Polypodiidae</taxon>
        <taxon>Polypodiales</taxon>
        <taxon>Pteridineae</taxon>
        <taxon>Pteridaceae</taxon>
        <taxon>Parkerioideae</taxon>
        <taxon>Ceratopteris</taxon>
    </lineage>
</organism>
<evidence type="ECO:0000313" key="3">
    <source>
        <dbReference type="Proteomes" id="UP000825935"/>
    </source>
</evidence>
<keyword evidence="1" id="KW-1133">Transmembrane helix</keyword>
<name>A0A8T2UBN6_CERRI</name>
<dbReference type="OMA" id="AHIHEYV"/>
<accession>A0A8T2UBN6</accession>
<evidence type="ECO:0000256" key="1">
    <source>
        <dbReference type="SAM" id="Phobius"/>
    </source>
</evidence>
<proteinExistence type="predicted"/>
<dbReference type="AlphaFoldDB" id="A0A8T2UBN6"/>
<keyword evidence="1" id="KW-0472">Membrane</keyword>
<reference evidence="2" key="1">
    <citation type="submission" date="2021-08" db="EMBL/GenBank/DDBJ databases">
        <title>WGS assembly of Ceratopteris richardii.</title>
        <authorList>
            <person name="Marchant D.B."/>
            <person name="Chen G."/>
            <person name="Jenkins J."/>
            <person name="Shu S."/>
            <person name="Leebens-Mack J."/>
            <person name="Grimwood J."/>
            <person name="Schmutz J."/>
            <person name="Soltis P."/>
            <person name="Soltis D."/>
            <person name="Chen Z.-H."/>
        </authorList>
    </citation>
    <scope>NUCLEOTIDE SEQUENCE</scope>
    <source>
        <strain evidence="2">Whitten #5841</strain>
        <tissue evidence="2">Leaf</tissue>
    </source>
</reference>
<evidence type="ECO:0000313" key="2">
    <source>
        <dbReference type="EMBL" id="KAH7431326.1"/>
    </source>
</evidence>
<dbReference type="PANTHER" id="PTHR31170">
    <property type="entry name" value="BNAC04G53230D PROTEIN"/>
    <property type="match status" value="1"/>
</dbReference>